<dbReference type="Pfam" id="PF03572">
    <property type="entry name" value="Peptidase_S41"/>
    <property type="match status" value="1"/>
</dbReference>
<protein>
    <submittedName>
        <fullName evidence="3">S41 family peptidase</fullName>
    </submittedName>
</protein>
<feature type="domain" description="Tail specific protease" evidence="2">
    <location>
        <begin position="122"/>
        <end position="315"/>
    </location>
</feature>
<feature type="chain" id="PRO_5037223499" evidence="1">
    <location>
        <begin position="26"/>
        <end position="441"/>
    </location>
</feature>
<dbReference type="GO" id="GO:0006508">
    <property type="term" value="P:proteolysis"/>
    <property type="evidence" value="ECO:0007669"/>
    <property type="project" value="InterPro"/>
</dbReference>
<keyword evidence="1" id="KW-0732">Signal</keyword>
<dbReference type="Gene3D" id="3.90.226.10">
    <property type="entry name" value="2-enoyl-CoA Hydratase, Chain A, domain 1"/>
    <property type="match status" value="1"/>
</dbReference>
<organism evidence="3 4">
    <name type="scientific">Eiseniibacteriota bacterium</name>
    <dbReference type="NCBI Taxonomy" id="2212470"/>
    <lineage>
        <taxon>Bacteria</taxon>
        <taxon>Candidatus Eiseniibacteriota</taxon>
    </lineage>
</organism>
<dbReference type="SMART" id="SM00245">
    <property type="entry name" value="TSPc"/>
    <property type="match status" value="1"/>
</dbReference>
<dbReference type="Gene3D" id="3.30.750.44">
    <property type="match status" value="1"/>
</dbReference>
<name>A0A956RQL6_UNCEI</name>
<sequence>MSMVRTSVWGVWLGISLLASFAADARCQLPPLDAETKAKAVDSLAVALEQHYVFPDMGKKMADKIRKQLRSGKYDQTDLMTFTTALSSDLQSVSHDLHLAVRPLPPDELRAIEQHVDPAEMRRRYEEDMREDNYAFRKVERMEGNVGYLRFDQFVGAELAGPTAVAALNFLAGCDALIIDLRQNGGGSPSLIQLITSYFLPHPTHLNSFYVREGDQTDQYWTSAWVPGPRMTDVDLYVLTSSYTFSGAEEFSYNLRNLDRATLIGERTGGGAHPVDRYAYPSLGIFAMIPFGRAINPITGTNWEGVGVEPHIEVPADQALDVAYTKALTTLLAEHPDGRSAPEWQWVLDGLDSSDVPMLEPATLEAYAGSYGDRTVSVENGALFYQRAGRPRLRMIPLRDHWFRFEETPLFRLEVVVDANGNPVKLRGHYRDGRVDESPRG</sequence>
<evidence type="ECO:0000313" key="3">
    <source>
        <dbReference type="EMBL" id="MCA9729130.1"/>
    </source>
</evidence>
<dbReference type="AlphaFoldDB" id="A0A956RQL6"/>
<dbReference type="InterPro" id="IPR005151">
    <property type="entry name" value="Tail-specific_protease"/>
</dbReference>
<dbReference type="PANTHER" id="PTHR11261:SF3">
    <property type="entry name" value="RETINOL-BINDING PROTEIN 3"/>
    <property type="match status" value="1"/>
</dbReference>
<dbReference type="Pfam" id="PF11918">
    <property type="entry name" value="Peptidase_S41_N"/>
    <property type="match status" value="1"/>
</dbReference>
<feature type="signal peptide" evidence="1">
    <location>
        <begin position="1"/>
        <end position="25"/>
    </location>
</feature>
<evidence type="ECO:0000313" key="4">
    <source>
        <dbReference type="Proteomes" id="UP000697710"/>
    </source>
</evidence>
<gene>
    <name evidence="3" type="ORF">KC729_15680</name>
</gene>
<dbReference type="SUPFAM" id="SSF52096">
    <property type="entry name" value="ClpP/crotonase"/>
    <property type="match status" value="1"/>
</dbReference>
<dbReference type="PANTHER" id="PTHR11261">
    <property type="entry name" value="INTERPHOTORECEPTOR RETINOID-BINDING PROTEIN"/>
    <property type="match status" value="1"/>
</dbReference>
<dbReference type="Proteomes" id="UP000697710">
    <property type="component" value="Unassembled WGS sequence"/>
</dbReference>
<evidence type="ECO:0000256" key="1">
    <source>
        <dbReference type="SAM" id="SignalP"/>
    </source>
</evidence>
<reference evidence="3" key="2">
    <citation type="journal article" date="2021" name="Microbiome">
        <title>Successional dynamics and alternative stable states in a saline activated sludge microbial community over 9 years.</title>
        <authorList>
            <person name="Wang Y."/>
            <person name="Ye J."/>
            <person name="Ju F."/>
            <person name="Liu L."/>
            <person name="Boyd J.A."/>
            <person name="Deng Y."/>
            <person name="Parks D.H."/>
            <person name="Jiang X."/>
            <person name="Yin X."/>
            <person name="Woodcroft B.J."/>
            <person name="Tyson G.W."/>
            <person name="Hugenholtz P."/>
            <person name="Polz M.F."/>
            <person name="Zhang T."/>
        </authorList>
    </citation>
    <scope>NUCLEOTIDE SEQUENCE</scope>
    <source>
        <strain evidence="3">HKST-UBA01</strain>
    </source>
</reference>
<accession>A0A956RQL6</accession>
<dbReference type="CDD" id="cd07563">
    <property type="entry name" value="Peptidase_S41_IRBP"/>
    <property type="match status" value="1"/>
</dbReference>
<dbReference type="EMBL" id="JAGQHR010000583">
    <property type="protein sequence ID" value="MCA9729130.1"/>
    <property type="molecule type" value="Genomic_DNA"/>
</dbReference>
<dbReference type="InterPro" id="IPR029045">
    <property type="entry name" value="ClpP/crotonase-like_dom_sf"/>
</dbReference>
<comment type="caution">
    <text evidence="3">The sequence shown here is derived from an EMBL/GenBank/DDBJ whole genome shotgun (WGS) entry which is preliminary data.</text>
</comment>
<reference evidence="3" key="1">
    <citation type="submission" date="2020-04" db="EMBL/GenBank/DDBJ databases">
        <authorList>
            <person name="Zhang T."/>
        </authorList>
    </citation>
    <scope>NUCLEOTIDE SEQUENCE</scope>
    <source>
        <strain evidence="3">HKST-UBA01</strain>
    </source>
</reference>
<proteinExistence type="predicted"/>
<evidence type="ECO:0000259" key="2">
    <source>
        <dbReference type="SMART" id="SM00245"/>
    </source>
</evidence>
<dbReference type="GO" id="GO:0008236">
    <property type="term" value="F:serine-type peptidase activity"/>
    <property type="evidence" value="ECO:0007669"/>
    <property type="project" value="InterPro"/>
</dbReference>